<dbReference type="PROSITE" id="PS00108">
    <property type="entry name" value="PROTEIN_KINASE_ST"/>
    <property type="match status" value="1"/>
</dbReference>
<dbReference type="STRING" id="234267.Acid_5083"/>
<dbReference type="InterPro" id="IPR008271">
    <property type="entry name" value="Ser/Thr_kinase_AS"/>
</dbReference>
<dbReference type="PANTHER" id="PTHR43289">
    <property type="entry name" value="MITOGEN-ACTIVATED PROTEIN KINASE KINASE KINASE 20-RELATED"/>
    <property type="match status" value="1"/>
</dbReference>
<dbReference type="Pfam" id="PF00069">
    <property type="entry name" value="Pkinase"/>
    <property type="match status" value="1"/>
</dbReference>
<sequence length="996" mass="110021">MLHLLIPQRQLTVIIDGTGKPVSYVMTGEAWNQVRSLFGVMLELAPAERDAALERLSQEDPGAAAEVRRLISNFEEARSFLEQPVTPDWQQALSASPAQVLVVGETVAGRYVIRRLLGAGGMGEVYEAWDREMRMPVALKVLPPQLAGRPGMVDRFLKEVYLAREIAHPGVCKTYDLGRGAEAGTPLFFLTMELIEGQTLAQRLVRGPIPLADGEALLIEIAEAIAAAHRLHVIHRDLKPGNVMLRRDPPAGGLRVAIMDFGLAKGNSPGSLEISSAAPQQVGTPQYMAPEQLANDPVTKATDVYAFGLIAYEVLTGRRPLDQEPPLAALIKRTKSAPPEARSVVGAIPARWNSVISRCLEPDPRARFADAAELTEALSSGRKVRRRVLFPRAITRRQIAMTFGVTAVAAAAWKWTELRRDARVADGTRVLLTSAVNATGEPELDGLAVAFAAEIQQSSHLAFSQPEDHADELRLILKRPGDRLDARSARHLALRAQIPLVLFATLGRVGSDYVFDVTLERVDPATEQAAAAWPNSFRAAGQRQLHTAMFDAARWLRRATGESESSIADLDKRPEEVTTDSWEALREFSKAQAQAETDLPGAIVTLDAAARRDPLFAMAHMRRGDYLVRLNRFAEGYDAWHSAMEALDQRPISRREELMIRAMYADDMQDCARAARYYKELMRVYPHLDYPWRYVSSPLMKLGRIEESITVMQQLIARTGGTRWNHWRKLLDYNAIAGHTEEARAAWEEMQRRHPPPGETELAAFMLHAASGSDREAEDSIRAALAKLADAGRSKYTTTYAHWLADKERLTEAARLLGDSLLSDARAGRVAERSRKLVSLAAIEARASGPKSVKAACLEAIELDHGPQRVRRAAVVLARNGYMEEASRVATFLDAAAGEPLGSVGRAVVEAEIRLAHGEPAGALHLLQPVADLRSHTESRLEYARALAGMDNATEAIRQLEDSLRYRHAEWAAADLAVPLDYRDIRFLLNNLRNKR</sequence>
<name>Q01WC7_SOLUE</name>
<dbReference type="EMBL" id="CP000473">
    <property type="protein sequence ID" value="ABJ86038.1"/>
    <property type="molecule type" value="Genomic_DNA"/>
</dbReference>
<evidence type="ECO:0000256" key="1">
    <source>
        <dbReference type="ARBA" id="ARBA00022679"/>
    </source>
</evidence>
<evidence type="ECO:0000313" key="7">
    <source>
        <dbReference type="EMBL" id="ABJ86038.1"/>
    </source>
</evidence>
<feature type="domain" description="Protein kinase" evidence="6">
    <location>
        <begin position="111"/>
        <end position="379"/>
    </location>
</feature>
<dbReference type="Gene3D" id="3.30.200.20">
    <property type="entry name" value="Phosphorylase Kinase, domain 1"/>
    <property type="match status" value="1"/>
</dbReference>
<evidence type="ECO:0000256" key="5">
    <source>
        <dbReference type="PROSITE-ProRule" id="PRU10141"/>
    </source>
</evidence>
<dbReference type="Gene3D" id="1.10.510.10">
    <property type="entry name" value="Transferase(Phosphotransferase) domain 1"/>
    <property type="match status" value="1"/>
</dbReference>
<reference evidence="7" key="1">
    <citation type="submission" date="2006-10" db="EMBL/GenBank/DDBJ databases">
        <title>Complete sequence of Solibacter usitatus Ellin6076.</title>
        <authorList>
            <consortium name="US DOE Joint Genome Institute"/>
            <person name="Copeland A."/>
            <person name="Lucas S."/>
            <person name="Lapidus A."/>
            <person name="Barry K."/>
            <person name="Detter J.C."/>
            <person name="Glavina del Rio T."/>
            <person name="Hammon N."/>
            <person name="Israni S."/>
            <person name="Dalin E."/>
            <person name="Tice H."/>
            <person name="Pitluck S."/>
            <person name="Thompson L.S."/>
            <person name="Brettin T."/>
            <person name="Bruce D."/>
            <person name="Han C."/>
            <person name="Tapia R."/>
            <person name="Gilna P."/>
            <person name="Schmutz J."/>
            <person name="Larimer F."/>
            <person name="Land M."/>
            <person name="Hauser L."/>
            <person name="Kyrpides N."/>
            <person name="Mikhailova N."/>
            <person name="Janssen P.H."/>
            <person name="Kuske C.R."/>
            <person name="Richardson P."/>
        </authorList>
    </citation>
    <scope>NUCLEOTIDE SEQUENCE</scope>
    <source>
        <strain evidence="7">Ellin6076</strain>
    </source>
</reference>
<dbReference type="InterPro" id="IPR017441">
    <property type="entry name" value="Protein_kinase_ATP_BS"/>
</dbReference>
<dbReference type="eggNOG" id="COG0457">
    <property type="taxonomic scope" value="Bacteria"/>
</dbReference>
<keyword evidence="2 5" id="KW-0547">Nucleotide-binding</keyword>
<dbReference type="InterPro" id="IPR011990">
    <property type="entry name" value="TPR-like_helical_dom_sf"/>
</dbReference>
<gene>
    <name evidence="7" type="ordered locus">Acid_5083</name>
</gene>
<dbReference type="SMART" id="SM00220">
    <property type="entry name" value="S_TKc"/>
    <property type="match status" value="1"/>
</dbReference>
<evidence type="ECO:0000256" key="2">
    <source>
        <dbReference type="ARBA" id="ARBA00022741"/>
    </source>
</evidence>
<dbReference type="InterPro" id="IPR000719">
    <property type="entry name" value="Prot_kinase_dom"/>
</dbReference>
<dbReference type="PANTHER" id="PTHR43289:SF6">
    <property type="entry name" value="SERINE_THREONINE-PROTEIN KINASE NEKL-3"/>
    <property type="match status" value="1"/>
</dbReference>
<dbReference type="InParanoid" id="Q01WC7"/>
<dbReference type="eggNOG" id="COG0515">
    <property type="taxonomic scope" value="Bacteria"/>
</dbReference>
<dbReference type="SUPFAM" id="SSF48452">
    <property type="entry name" value="TPR-like"/>
    <property type="match status" value="1"/>
</dbReference>
<dbReference type="GO" id="GO:0004674">
    <property type="term" value="F:protein serine/threonine kinase activity"/>
    <property type="evidence" value="ECO:0007669"/>
    <property type="project" value="UniProtKB-KW"/>
</dbReference>
<organism evidence="7">
    <name type="scientific">Solibacter usitatus (strain Ellin6076)</name>
    <dbReference type="NCBI Taxonomy" id="234267"/>
    <lineage>
        <taxon>Bacteria</taxon>
        <taxon>Pseudomonadati</taxon>
        <taxon>Acidobacteriota</taxon>
        <taxon>Terriglobia</taxon>
        <taxon>Bryobacterales</taxon>
        <taxon>Solibacteraceae</taxon>
        <taxon>Candidatus Solibacter</taxon>
    </lineage>
</organism>
<evidence type="ECO:0000259" key="6">
    <source>
        <dbReference type="PROSITE" id="PS50011"/>
    </source>
</evidence>
<dbReference type="GO" id="GO:0005524">
    <property type="term" value="F:ATP binding"/>
    <property type="evidence" value="ECO:0007669"/>
    <property type="project" value="UniProtKB-UniRule"/>
</dbReference>
<dbReference type="SUPFAM" id="SSF56112">
    <property type="entry name" value="Protein kinase-like (PK-like)"/>
    <property type="match status" value="1"/>
</dbReference>
<dbReference type="Gene3D" id="1.25.40.10">
    <property type="entry name" value="Tetratricopeptide repeat domain"/>
    <property type="match status" value="1"/>
</dbReference>
<keyword evidence="3 7" id="KW-0418">Kinase</keyword>
<accession>Q01WC7</accession>
<dbReference type="KEGG" id="sus:Acid_5083"/>
<dbReference type="PROSITE" id="PS50011">
    <property type="entry name" value="PROTEIN_KINASE_DOM"/>
    <property type="match status" value="1"/>
</dbReference>
<dbReference type="HOGENOM" id="CLU_298070_0_0_0"/>
<keyword evidence="7" id="KW-0723">Serine/threonine-protein kinase</keyword>
<keyword evidence="1" id="KW-0808">Transferase</keyword>
<evidence type="ECO:0000256" key="4">
    <source>
        <dbReference type="ARBA" id="ARBA00022840"/>
    </source>
</evidence>
<dbReference type="PROSITE" id="PS00107">
    <property type="entry name" value="PROTEIN_KINASE_ATP"/>
    <property type="match status" value="1"/>
</dbReference>
<protein>
    <submittedName>
        <fullName evidence="7">Serine/threonine protein kinase</fullName>
    </submittedName>
</protein>
<proteinExistence type="predicted"/>
<dbReference type="CDD" id="cd14014">
    <property type="entry name" value="STKc_PknB_like"/>
    <property type="match status" value="1"/>
</dbReference>
<keyword evidence="4 5" id="KW-0067">ATP-binding</keyword>
<evidence type="ECO:0000256" key="3">
    <source>
        <dbReference type="ARBA" id="ARBA00022777"/>
    </source>
</evidence>
<dbReference type="AlphaFoldDB" id="Q01WC7"/>
<feature type="binding site" evidence="5">
    <location>
        <position position="140"/>
    </location>
    <ligand>
        <name>ATP</name>
        <dbReference type="ChEBI" id="CHEBI:30616"/>
    </ligand>
</feature>
<dbReference type="InterPro" id="IPR011009">
    <property type="entry name" value="Kinase-like_dom_sf"/>
</dbReference>